<comment type="caution">
    <text evidence="1">The sequence shown here is derived from an EMBL/GenBank/DDBJ whole genome shotgun (WGS) entry which is preliminary data.</text>
</comment>
<sequence>MNEDVMSRTPTAILLLPLLLLAGCVSEPSAPPPPRKPVIDLDAVLPPRTLLRKDTIEALEHDRNASRLAYVGVWASDGDRCAMMDQTAFKGYAVITPGAMRRSTGSCSFEPGTPGETAQHLEASCKSGKQSVNRTLVIQMLDSQTLYLGTPDDQPGEKMVRCRLLSQ</sequence>
<dbReference type="EMBL" id="LQZT01000049">
    <property type="protein sequence ID" value="OCW55722.1"/>
    <property type="molecule type" value="Genomic_DNA"/>
</dbReference>
<organism evidence="1 2">
    <name type="scientific">Hoeflea olei</name>
    <dbReference type="NCBI Taxonomy" id="1480615"/>
    <lineage>
        <taxon>Bacteria</taxon>
        <taxon>Pseudomonadati</taxon>
        <taxon>Pseudomonadota</taxon>
        <taxon>Alphaproteobacteria</taxon>
        <taxon>Hyphomicrobiales</taxon>
        <taxon>Rhizobiaceae</taxon>
        <taxon>Hoeflea</taxon>
    </lineage>
</organism>
<dbReference type="AlphaFoldDB" id="A0A1C1YQC1"/>
<keyword evidence="2" id="KW-1185">Reference proteome</keyword>
<reference evidence="1 2" key="1">
    <citation type="submission" date="2015-12" db="EMBL/GenBank/DDBJ databases">
        <authorList>
            <person name="Shamseldin A."/>
            <person name="Moawad H."/>
            <person name="Abd El-Rahim W.M."/>
            <person name="Sadowsky M.J."/>
        </authorList>
    </citation>
    <scope>NUCLEOTIDE SEQUENCE [LARGE SCALE GENOMIC DNA]</scope>
    <source>
        <strain evidence="1 2">JC234</strain>
    </source>
</reference>
<evidence type="ECO:0000313" key="2">
    <source>
        <dbReference type="Proteomes" id="UP000094795"/>
    </source>
</evidence>
<protein>
    <submittedName>
        <fullName evidence="1">Uncharacterized protein</fullName>
    </submittedName>
</protein>
<evidence type="ECO:0000313" key="1">
    <source>
        <dbReference type="EMBL" id="OCW55722.1"/>
    </source>
</evidence>
<proteinExistence type="predicted"/>
<gene>
    <name evidence="1" type="ORF">AWJ14_14645</name>
</gene>
<name>A0A1C1YQC1_9HYPH</name>
<dbReference type="Proteomes" id="UP000094795">
    <property type="component" value="Unassembled WGS sequence"/>
</dbReference>
<accession>A0A1C1YQC1</accession>